<evidence type="ECO:0000256" key="2">
    <source>
        <dbReference type="SAM" id="MobiDB-lite"/>
    </source>
</evidence>
<feature type="region of interest" description="Disordered" evidence="2">
    <location>
        <begin position="443"/>
        <end position="485"/>
    </location>
</feature>
<reference evidence="4" key="1">
    <citation type="submission" date="2025-08" db="UniProtKB">
        <authorList>
            <consortium name="RefSeq"/>
        </authorList>
    </citation>
    <scope>IDENTIFICATION</scope>
    <source>
        <tissue evidence="4">Whole larvae</tissue>
    </source>
</reference>
<feature type="compositionally biased region" description="Polar residues" evidence="2">
    <location>
        <begin position="1"/>
        <end position="15"/>
    </location>
</feature>
<feature type="compositionally biased region" description="Basic residues" evidence="2">
    <location>
        <begin position="18"/>
        <end position="27"/>
    </location>
</feature>
<keyword evidence="1" id="KW-0175">Coiled coil</keyword>
<feature type="coiled-coil region" evidence="1">
    <location>
        <begin position="348"/>
        <end position="438"/>
    </location>
</feature>
<evidence type="ECO:0000313" key="3">
    <source>
        <dbReference type="Proteomes" id="UP001652740"/>
    </source>
</evidence>
<dbReference type="RefSeq" id="XP_026760635.2">
    <property type="nucleotide sequence ID" value="XM_026904834.3"/>
</dbReference>
<gene>
    <name evidence="4" type="primary">LOC113519673</name>
</gene>
<feature type="compositionally biased region" description="Basic and acidic residues" evidence="2">
    <location>
        <begin position="126"/>
        <end position="135"/>
    </location>
</feature>
<dbReference type="KEGG" id="gmw:113519673"/>
<dbReference type="GeneID" id="113519673"/>
<evidence type="ECO:0000256" key="1">
    <source>
        <dbReference type="SAM" id="Coils"/>
    </source>
</evidence>
<sequence length="485" mass="54659">MASSTPKQVNDSNNGPLGKRKKSRRSKGSYLSKWLDKTMQHVQETPNMDAYESYLNPSLNWPNSTQFAPGYDPCRYNIYGCAEPMSLPTLPTYYSPPIQPFYNHEYRYRQGVNKNTSMQRPRMHRRSDVRPEEVHCTPNSTLSNTNYLQPKNFTDSQDFASLPPIVTSVGDTNSNSDMQTNDKDDGSNTRRYSDPCVRGLPDVARPANGDVESDSETISSSTSRCQIGSRLLSHLLDQIASLKFANERLSKDLLDTRAELENIRQHNVMMQKGSSSNIGATPSHTPLTDNGLLSSQYSPGFLTDLVREIRDAARIREEALYSRVRAMVLERTENGMPSAEAKFHDKSLEEVKNSLRTSEADKRHMMERIVKLEEELRALRVTNGLESNETKLTNGNVEDAEAERLRLRKEVADMRKAKQNAEEHALKLERLVTQLRSKFNGVQITANGPDSLPSDPEHEQNARARRTSINSSSNSTVVFGPVTDL</sequence>
<feature type="region of interest" description="Disordered" evidence="2">
    <location>
        <begin position="1"/>
        <end position="32"/>
    </location>
</feature>
<dbReference type="Proteomes" id="UP001652740">
    <property type="component" value="Unplaced"/>
</dbReference>
<dbReference type="AlphaFoldDB" id="A0A6J1WWB1"/>
<accession>A0A6J1WWB1</accession>
<proteinExistence type="predicted"/>
<feature type="compositionally biased region" description="Polar residues" evidence="2">
    <location>
        <begin position="137"/>
        <end position="159"/>
    </location>
</feature>
<protein>
    <submittedName>
        <fullName evidence="4">Uncharacterized protein LOC113519673 isoform X1</fullName>
    </submittedName>
</protein>
<feature type="compositionally biased region" description="Polar residues" evidence="2">
    <location>
        <begin position="169"/>
        <end position="179"/>
    </location>
</feature>
<keyword evidence="3" id="KW-1185">Reference proteome</keyword>
<organism evidence="3 4">
    <name type="scientific">Galleria mellonella</name>
    <name type="common">Greater wax moth</name>
    <dbReference type="NCBI Taxonomy" id="7137"/>
    <lineage>
        <taxon>Eukaryota</taxon>
        <taxon>Metazoa</taxon>
        <taxon>Ecdysozoa</taxon>
        <taxon>Arthropoda</taxon>
        <taxon>Hexapoda</taxon>
        <taxon>Insecta</taxon>
        <taxon>Pterygota</taxon>
        <taxon>Neoptera</taxon>
        <taxon>Endopterygota</taxon>
        <taxon>Lepidoptera</taxon>
        <taxon>Glossata</taxon>
        <taxon>Ditrysia</taxon>
        <taxon>Pyraloidea</taxon>
        <taxon>Pyralidae</taxon>
        <taxon>Galleriinae</taxon>
        <taxon>Galleria</taxon>
    </lineage>
</organism>
<evidence type="ECO:0000313" key="4">
    <source>
        <dbReference type="RefSeq" id="XP_026760635.2"/>
    </source>
</evidence>
<feature type="compositionally biased region" description="Low complexity" evidence="2">
    <location>
        <begin position="467"/>
        <end position="476"/>
    </location>
</feature>
<name>A0A6J1WWB1_GALME</name>
<dbReference type="InParanoid" id="A0A6J1WWB1"/>
<feature type="compositionally biased region" description="Basic and acidic residues" evidence="2">
    <location>
        <begin position="180"/>
        <end position="193"/>
    </location>
</feature>
<feature type="region of interest" description="Disordered" evidence="2">
    <location>
        <begin position="116"/>
        <end position="220"/>
    </location>
</feature>